<evidence type="ECO:0000313" key="1">
    <source>
        <dbReference type="EMBL" id="CEO48472.1"/>
    </source>
</evidence>
<organism evidence="1">
    <name type="scientific">Bionectria ochroleuca</name>
    <name type="common">Gliocladium roseum</name>
    <dbReference type="NCBI Taxonomy" id="29856"/>
    <lineage>
        <taxon>Eukaryota</taxon>
        <taxon>Fungi</taxon>
        <taxon>Dikarya</taxon>
        <taxon>Ascomycota</taxon>
        <taxon>Pezizomycotina</taxon>
        <taxon>Sordariomycetes</taxon>
        <taxon>Hypocreomycetidae</taxon>
        <taxon>Hypocreales</taxon>
        <taxon>Bionectriaceae</taxon>
        <taxon>Clonostachys</taxon>
    </lineage>
</organism>
<name>A0A0B7JYX3_BIOOC</name>
<dbReference type="AlphaFoldDB" id="A0A0B7JYX3"/>
<protein>
    <submittedName>
        <fullName evidence="1">Uncharacterized protein</fullName>
    </submittedName>
</protein>
<reference evidence="1" key="1">
    <citation type="submission" date="2015-01" db="EMBL/GenBank/DDBJ databases">
        <authorList>
            <person name="Durling Mikael"/>
        </authorList>
    </citation>
    <scope>NUCLEOTIDE SEQUENCE</scope>
</reference>
<gene>
    <name evidence="1" type="ORF">BN869_000004529_1</name>
</gene>
<sequence>MSHECFARGGLLVPSVVRRVQKPAETGKHGDEAVRRDLQGHHRAHRNPESASYFPSDLFLNCVCAEQRVGTRETRSWSEKVAGSYHPVLREMMTY</sequence>
<dbReference type="EMBL" id="CDPU01000010">
    <property type="protein sequence ID" value="CEO48472.1"/>
    <property type="molecule type" value="Genomic_DNA"/>
</dbReference>
<accession>A0A0B7JYX3</accession>
<proteinExistence type="predicted"/>